<reference evidence="13" key="1">
    <citation type="submission" date="2015-04" db="UniProtKB">
        <authorList>
            <consortium name="EnsemblPlants"/>
        </authorList>
    </citation>
    <scope>IDENTIFICATION</scope>
</reference>
<feature type="domain" description="Disease resistance N-terminal" evidence="10">
    <location>
        <begin position="76"/>
        <end position="143"/>
    </location>
</feature>
<feature type="domain" description="Disease resistance R13L4/SHOC-2-like LRR" evidence="12">
    <location>
        <begin position="621"/>
        <end position="779"/>
    </location>
</feature>
<dbReference type="GO" id="GO:0043531">
    <property type="term" value="F:ADP binding"/>
    <property type="evidence" value="ECO:0007669"/>
    <property type="project" value="InterPro"/>
</dbReference>
<dbReference type="EnsemblPlants" id="OGLUM11G06970.1">
    <property type="protein sequence ID" value="OGLUM11G06970.1"/>
    <property type="gene ID" value="OGLUM11G06970"/>
</dbReference>
<evidence type="ECO:0000259" key="12">
    <source>
        <dbReference type="Pfam" id="PF23598"/>
    </source>
</evidence>
<keyword evidence="4" id="KW-0547">Nucleotide-binding</keyword>
<dbReference type="Gramene" id="OGLUM11G06970.1">
    <property type="protein sequence ID" value="OGLUM11G06970.1"/>
    <property type="gene ID" value="OGLUM11G06970"/>
</dbReference>
<dbReference type="Pfam" id="PF18052">
    <property type="entry name" value="Rx_N"/>
    <property type="match status" value="1"/>
</dbReference>
<evidence type="ECO:0000256" key="4">
    <source>
        <dbReference type="ARBA" id="ARBA00022741"/>
    </source>
</evidence>
<sequence length="1060" mass="119528">MRQKNYNRESELRKNRSKAYFCVEILDQAIKWKLFILEDPRAIPFLADHSNTRLININNRERDVNTLFSSSLGAMGSLLGRFDELLHIEQRQSIQKLSIDLSVINTQLVKLSEARNHSLTAAYWMNDVRELSYDLEDCIDLLIDAKADKDLINKILGFQSRVDEVTERYHRYKLDSTIRVGKSTLAQKIWHKHRGQFECRAFVQIAKIPDMRRIFRNILSQVRPRESTNACQVHDLIDDLKEYLLDRRYFIILDDLWATSVWDVVSRGFPKGNCGSRILITTEIEKVVKACCGYQSRSILKIKPLSDDLSKELFGNIVFGSGKGCSQQFNGISDEIINKCAGLPLALISIANLLASRREALENWKYVQFFLHENLRKNPTFEEIMKQVLNLCYSSLPHCLKTCLLYFSIYPENYIILKEDLVRQWVAEGFIYAKKGEDIMDVATIYFDRLVNLGLIQCMDINDNDKKLCYAVHHMVFDLITSKATENNFVTIINYFQTTAELSEKVRRLSLHFGSATYATVPAGIGLSQEYVDCFDRYVQITCNVTVRLPTQMQCLTQLETFEINARVESVPSDIFHVPKLLHLCLRGGANFPNKKSFALDLGASGRVISLMGWSEMFCLFLQILEILPPICMFSRLPEWIARLHKLCTLKIVVKEFLKNDIDILTGLPALSILSLHVWQPTTERIIFHRAAFPALRCFKLWCGELYLVFQEEALPNLQRLKIGFNAHRGERYGNMLEGIENMLNLQTVDARFAAAAGAEESDRSAAEFAVMNAISKHSALTSFIIRRVDRVDEMVPQCPDLSADSSHPDPLQSDSTPNMTSESCISGVTSNPRLLDLVLSSSHHLEPDSLPTMTSEACTSEVTNLQESKPGTDHQRCRHPGCSKLARGSSGHCVAHGGGKRCQKTDCNKLLKGRIDFCKAHGGARVRCKHPGCRKNAVAGRTDFCIAHGGGKRKSRATVSGGSDVATSSKVTEGSMEGTTKQEHYLSATDGSYEETEKAQVAIQKFTQAGMDTTGAGELSQFPQFVTSLCGLTELCLSSTNLNEEDLSYICTLHHFLSI</sequence>
<proteinExistence type="inferred from homology"/>
<feature type="compositionally biased region" description="Polar residues" evidence="7">
    <location>
        <begin position="958"/>
        <end position="973"/>
    </location>
</feature>
<dbReference type="Gene3D" id="3.80.10.10">
    <property type="entry name" value="Ribonuclease Inhibitor"/>
    <property type="match status" value="1"/>
</dbReference>
<dbReference type="GO" id="GO:0042742">
    <property type="term" value="P:defense response to bacterium"/>
    <property type="evidence" value="ECO:0007669"/>
    <property type="project" value="UniProtKB-ARBA"/>
</dbReference>
<comment type="similarity">
    <text evidence="1">Belongs to the disease resistance NB-LRR family.</text>
</comment>
<dbReference type="Gene3D" id="3.40.50.300">
    <property type="entry name" value="P-loop containing nucleotide triphosphate hydrolases"/>
    <property type="match status" value="1"/>
</dbReference>
<name>A0A0E0BGW0_9ORYZ</name>
<evidence type="ECO:0000259" key="8">
    <source>
        <dbReference type="Pfam" id="PF00931"/>
    </source>
</evidence>
<dbReference type="InterPro" id="IPR055414">
    <property type="entry name" value="LRR_R13L4/SHOC2-like"/>
</dbReference>
<evidence type="ECO:0000313" key="14">
    <source>
        <dbReference type="Proteomes" id="UP000026961"/>
    </source>
</evidence>
<feature type="compositionally biased region" description="Polar residues" evidence="7">
    <location>
        <begin position="813"/>
        <end position="824"/>
    </location>
</feature>
<keyword evidence="5" id="KW-0611">Plant defense</keyword>
<dbReference type="Gene3D" id="1.20.5.4130">
    <property type="match status" value="1"/>
</dbReference>
<organism evidence="13">
    <name type="scientific">Oryza glumipatula</name>
    <dbReference type="NCBI Taxonomy" id="40148"/>
    <lineage>
        <taxon>Eukaryota</taxon>
        <taxon>Viridiplantae</taxon>
        <taxon>Streptophyta</taxon>
        <taxon>Embryophyta</taxon>
        <taxon>Tracheophyta</taxon>
        <taxon>Spermatophyta</taxon>
        <taxon>Magnoliopsida</taxon>
        <taxon>Liliopsida</taxon>
        <taxon>Poales</taxon>
        <taxon>Poaceae</taxon>
        <taxon>BOP clade</taxon>
        <taxon>Oryzoideae</taxon>
        <taxon>Oryzeae</taxon>
        <taxon>Oryzinae</taxon>
        <taxon>Oryza</taxon>
    </lineage>
</organism>
<evidence type="ECO:0000259" key="9">
    <source>
        <dbReference type="Pfam" id="PF12313"/>
    </source>
</evidence>
<keyword evidence="3" id="KW-0677">Repeat</keyword>
<dbReference type="eggNOG" id="KOG4658">
    <property type="taxonomic scope" value="Eukaryota"/>
</dbReference>
<evidence type="ECO:0000256" key="7">
    <source>
        <dbReference type="SAM" id="MobiDB-lite"/>
    </source>
</evidence>
<dbReference type="SUPFAM" id="SSF52058">
    <property type="entry name" value="L domain-like"/>
    <property type="match status" value="1"/>
</dbReference>
<evidence type="ECO:0008006" key="15">
    <source>
        <dbReference type="Google" id="ProtNLM"/>
    </source>
</evidence>
<dbReference type="GO" id="GO:0009626">
    <property type="term" value="P:plant-type hypersensitive response"/>
    <property type="evidence" value="ECO:0007669"/>
    <property type="project" value="UniProtKB-ARBA"/>
</dbReference>
<dbReference type="PANTHER" id="PTHR23155">
    <property type="entry name" value="DISEASE RESISTANCE PROTEIN RP"/>
    <property type="match status" value="1"/>
</dbReference>
<feature type="domain" description="NB-ARC" evidence="8">
    <location>
        <begin position="180"/>
        <end position="319"/>
    </location>
</feature>
<evidence type="ECO:0000259" key="11">
    <source>
        <dbReference type="Pfam" id="PF23559"/>
    </source>
</evidence>
<dbReference type="Proteomes" id="UP000026961">
    <property type="component" value="Chromosome 11"/>
</dbReference>
<feature type="domain" description="Disease resistance protein winged helix" evidence="11">
    <location>
        <begin position="409"/>
        <end position="480"/>
    </location>
</feature>
<reference evidence="13" key="2">
    <citation type="submission" date="2018-05" db="EMBL/GenBank/DDBJ databases">
        <title>OgluRS3 (Oryza glumaepatula Reference Sequence Version 3).</title>
        <authorList>
            <person name="Zhang J."/>
            <person name="Kudrna D."/>
            <person name="Lee S."/>
            <person name="Talag J."/>
            <person name="Welchert J."/>
            <person name="Wing R.A."/>
        </authorList>
    </citation>
    <scope>NUCLEOTIDE SEQUENCE [LARGE SCALE GENOMIC DNA]</scope>
</reference>
<evidence type="ECO:0000259" key="10">
    <source>
        <dbReference type="Pfam" id="PF18052"/>
    </source>
</evidence>
<evidence type="ECO:0000256" key="3">
    <source>
        <dbReference type="ARBA" id="ARBA00022737"/>
    </source>
</evidence>
<feature type="domain" description="NPR1/NIM1-like C-terminal" evidence="9">
    <location>
        <begin position="2"/>
        <end position="61"/>
    </location>
</feature>
<feature type="region of interest" description="Disordered" evidence="7">
    <location>
        <begin position="957"/>
        <end position="980"/>
    </location>
</feature>
<evidence type="ECO:0000313" key="13">
    <source>
        <dbReference type="EnsemblPlants" id="OGLUM11G06970.1"/>
    </source>
</evidence>
<feature type="region of interest" description="Disordered" evidence="7">
    <location>
        <begin position="798"/>
        <end position="824"/>
    </location>
</feature>
<dbReference type="InterPro" id="IPR002182">
    <property type="entry name" value="NB-ARC"/>
</dbReference>
<dbReference type="InterPro" id="IPR032675">
    <property type="entry name" value="LRR_dom_sf"/>
</dbReference>
<dbReference type="Pfam" id="PF23559">
    <property type="entry name" value="WHD_DRP"/>
    <property type="match status" value="1"/>
</dbReference>
<protein>
    <recommendedName>
        <fullName evidence="15">NB-ARC domain-containing protein</fullName>
    </recommendedName>
</protein>
<dbReference type="HOGENOM" id="CLU_330753_0_0_1"/>
<dbReference type="Pfam" id="PF12313">
    <property type="entry name" value="NPR1_like_C"/>
    <property type="match status" value="1"/>
</dbReference>
<dbReference type="InterPro" id="IPR044974">
    <property type="entry name" value="Disease_R_plants"/>
</dbReference>
<dbReference type="Pfam" id="PF23598">
    <property type="entry name" value="LRR_14"/>
    <property type="match status" value="1"/>
</dbReference>
<accession>A0A0E0BGW0</accession>
<dbReference type="InterPro" id="IPR027417">
    <property type="entry name" value="P-loop_NTPase"/>
</dbReference>
<dbReference type="PANTHER" id="PTHR23155:SF1087">
    <property type="entry name" value="OS11G0462900 PROTEIN"/>
    <property type="match status" value="1"/>
</dbReference>
<dbReference type="FunFam" id="1.10.10.10:FF:000322">
    <property type="entry name" value="Probable disease resistance protein At1g63360"/>
    <property type="match status" value="1"/>
</dbReference>
<dbReference type="InterPro" id="IPR041118">
    <property type="entry name" value="Rx_N"/>
</dbReference>
<keyword evidence="2" id="KW-0433">Leucine-rich repeat</keyword>
<dbReference type="Gene3D" id="1.10.10.10">
    <property type="entry name" value="Winged helix-like DNA-binding domain superfamily/Winged helix DNA-binding domain"/>
    <property type="match status" value="1"/>
</dbReference>
<keyword evidence="6" id="KW-0175">Coiled coil</keyword>
<dbReference type="InterPro" id="IPR036388">
    <property type="entry name" value="WH-like_DNA-bd_sf"/>
</dbReference>
<evidence type="ECO:0000256" key="2">
    <source>
        <dbReference type="ARBA" id="ARBA00022614"/>
    </source>
</evidence>
<dbReference type="Pfam" id="PF00931">
    <property type="entry name" value="NB-ARC"/>
    <property type="match status" value="1"/>
</dbReference>
<dbReference type="InterPro" id="IPR021094">
    <property type="entry name" value="NPR1/NIM1-like_C"/>
</dbReference>
<dbReference type="SUPFAM" id="SSF52540">
    <property type="entry name" value="P-loop containing nucleoside triphosphate hydrolases"/>
    <property type="match status" value="1"/>
</dbReference>
<evidence type="ECO:0000256" key="6">
    <source>
        <dbReference type="ARBA" id="ARBA00023054"/>
    </source>
</evidence>
<dbReference type="AlphaFoldDB" id="A0A0E0BGW0"/>
<evidence type="ECO:0000256" key="1">
    <source>
        <dbReference type="ARBA" id="ARBA00008894"/>
    </source>
</evidence>
<dbReference type="InterPro" id="IPR058922">
    <property type="entry name" value="WHD_DRP"/>
</dbReference>
<keyword evidence="14" id="KW-1185">Reference proteome</keyword>
<dbReference type="GO" id="GO:0002758">
    <property type="term" value="P:innate immune response-activating signaling pathway"/>
    <property type="evidence" value="ECO:0007669"/>
    <property type="project" value="UniProtKB-ARBA"/>
</dbReference>
<evidence type="ECO:0000256" key="5">
    <source>
        <dbReference type="ARBA" id="ARBA00022821"/>
    </source>
</evidence>